<dbReference type="Gene3D" id="3.30.10.10">
    <property type="entry name" value="Trypsin Inhibitor V, subunit A"/>
    <property type="match status" value="1"/>
</dbReference>
<dbReference type="SUPFAM" id="SSF54654">
    <property type="entry name" value="CI-2 family of serine protease inhibitors"/>
    <property type="match status" value="1"/>
</dbReference>
<comment type="similarity">
    <text evidence="1">Belongs to the protease inhibitor I13 (potato type I serine protease inhibitor) family.</text>
</comment>
<evidence type="ECO:0000256" key="1">
    <source>
        <dbReference type="ARBA" id="ARBA00008210"/>
    </source>
</evidence>
<keyword evidence="3" id="KW-0722">Serine protease inhibitor</keyword>
<name>A0AAV6KN08_9ERIC</name>
<dbReference type="Proteomes" id="UP000823749">
    <property type="component" value="Chromosome 4"/>
</dbReference>
<comment type="caution">
    <text evidence="4">The sequence shown here is derived from an EMBL/GenBank/DDBJ whole genome shotgun (WGS) entry which is preliminary data.</text>
</comment>
<keyword evidence="2" id="KW-0646">Protease inhibitor</keyword>
<dbReference type="InterPro" id="IPR036354">
    <property type="entry name" value="Prot_inh_pot1_sf"/>
</dbReference>
<evidence type="ECO:0000256" key="2">
    <source>
        <dbReference type="ARBA" id="ARBA00022690"/>
    </source>
</evidence>
<sequence length="98" mass="10970">MILVVAPQSICHSICSVLAGVVLDSVCRPKFVDHAPQLKGKRSWPELVGLVAHEAAWKIQEEMPEAQIEVVHTLEFKYNRVRLHVDSSGKVRFAPREG</sequence>
<dbReference type="AlphaFoldDB" id="A0AAV6KN08"/>
<proteinExistence type="inferred from homology"/>
<reference evidence="4" key="1">
    <citation type="submission" date="2020-08" db="EMBL/GenBank/DDBJ databases">
        <title>Plant Genome Project.</title>
        <authorList>
            <person name="Zhang R.-G."/>
        </authorList>
    </citation>
    <scope>NUCLEOTIDE SEQUENCE</scope>
    <source>
        <strain evidence="4">WSP0</strain>
        <tissue evidence="4">Leaf</tissue>
    </source>
</reference>
<organism evidence="4 5">
    <name type="scientific">Rhododendron griersonianum</name>
    <dbReference type="NCBI Taxonomy" id="479676"/>
    <lineage>
        <taxon>Eukaryota</taxon>
        <taxon>Viridiplantae</taxon>
        <taxon>Streptophyta</taxon>
        <taxon>Embryophyta</taxon>
        <taxon>Tracheophyta</taxon>
        <taxon>Spermatophyta</taxon>
        <taxon>Magnoliopsida</taxon>
        <taxon>eudicotyledons</taxon>
        <taxon>Gunneridae</taxon>
        <taxon>Pentapetalae</taxon>
        <taxon>asterids</taxon>
        <taxon>Ericales</taxon>
        <taxon>Ericaceae</taxon>
        <taxon>Ericoideae</taxon>
        <taxon>Rhodoreae</taxon>
        <taxon>Rhododendron</taxon>
    </lineage>
</organism>
<dbReference type="GO" id="GO:0004867">
    <property type="term" value="F:serine-type endopeptidase inhibitor activity"/>
    <property type="evidence" value="ECO:0007669"/>
    <property type="project" value="UniProtKB-KW"/>
</dbReference>
<evidence type="ECO:0000313" key="5">
    <source>
        <dbReference type="Proteomes" id="UP000823749"/>
    </source>
</evidence>
<dbReference type="PROSITE" id="PS00285">
    <property type="entry name" value="POTATO_INHIBITOR"/>
    <property type="match status" value="1"/>
</dbReference>
<dbReference type="PANTHER" id="PTHR33091:SF29">
    <property type="entry name" value="SUBTILISIN INHIBITOR 1"/>
    <property type="match status" value="1"/>
</dbReference>
<dbReference type="GO" id="GO:0009611">
    <property type="term" value="P:response to wounding"/>
    <property type="evidence" value="ECO:0007669"/>
    <property type="project" value="InterPro"/>
</dbReference>
<dbReference type="Pfam" id="PF00280">
    <property type="entry name" value="potato_inhibit"/>
    <property type="match status" value="1"/>
</dbReference>
<protein>
    <submittedName>
        <fullName evidence="4">Uncharacterized protein</fullName>
    </submittedName>
</protein>
<gene>
    <name evidence="4" type="ORF">RHGRI_011744</name>
</gene>
<dbReference type="InterPro" id="IPR000864">
    <property type="entry name" value="Prot_inh_pot1"/>
</dbReference>
<evidence type="ECO:0000313" key="4">
    <source>
        <dbReference type="EMBL" id="KAG5553975.1"/>
    </source>
</evidence>
<evidence type="ECO:0000256" key="3">
    <source>
        <dbReference type="ARBA" id="ARBA00022900"/>
    </source>
</evidence>
<dbReference type="EMBL" id="JACTNZ010000004">
    <property type="protein sequence ID" value="KAG5553975.1"/>
    <property type="molecule type" value="Genomic_DNA"/>
</dbReference>
<accession>A0AAV6KN08</accession>
<keyword evidence="5" id="KW-1185">Reference proteome</keyword>
<dbReference type="PANTHER" id="PTHR33091">
    <property type="entry name" value="PROTEIN, PUTATIVE, EXPRESSED-RELATED"/>
    <property type="match status" value="1"/>
</dbReference>